<dbReference type="Gene3D" id="1.10.8.1060">
    <property type="entry name" value="Corynebacterium glutamicum thioredoxin-dependent arsenate reductase, N-terminal domain"/>
    <property type="match status" value="1"/>
</dbReference>
<protein>
    <submittedName>
        <fullName evidence="1">Uncharacterized protein</fullName>
    </submittedName>
</protein>
<gene>
    <name evidence="1" type="ORF">G352_24306</name>
</gene>
<evidence type="ECO:0000313" key="2">
    <source>
        <dbReference type="Proteomes" id="UP000011731"/>
    </source>
</evidence>
<proteinExistence type="predicted"/>
<dbReference type="RefSeq" id="WP_003938922.1">
    <property type="nucleotide sequence ID" value="NZ_AOEX01000095.1"/>
</dbReference>
<dbReference type="EMBL" id="AOEX01000095">
    <property type="protein sequence ID" value="EME53265.1"/>
    <property type="molecule type" value="Genomic_DNA"/>
</dbReference>
<dbReference type="Proteomes" id="UP000011731">
    <property type="component" value="Unassembled WGS sequence"/>
</dbReference>
<dbReference type="PATRIC" id="fig|1278076.4.peg.4986"/>
<sequence>MATPSEEQNIDRAIAQLCTQFPQVPPTRIAAVVSEIRAQYDDRPIREFVPLFVERKARRRLHALAASHN</sequence>
<organism evidence="1 2">
    <name type="scientific">Rhodococcus ruber BKS 20-38</name>
    <dbReference type="NCBI Taxonomy" id="1278076"/>
    <lineage>
        <taxon>Bacteria</taxon>
        <taxon>Bacillati</taxon>
        <taxon>Actinomycetota</taxon>
        <taxon>Actinomycetes</taxon>
        <taxon>Mycobacteriales</taxon>
        <taxon>Nocardiaceae</taxon>
        <taxon>Rhodococcus</taxon>
    </lineage>
</organism>
<dbReference type="AlphaFoldDB" id="M2XVM2"/>
<reference evidence="1 2" key="1">
    <citation type="journal article" date="2013" name="Genome Announc.">
        <title>Draft Genome Sequence of Rhodococcus ruber Strain BKS 20-38.</title>
        <authorList>
            <person name="Bala M."/>
            <person name="Kumar S."/>
            <person name="Raghava G.P."/>
            <person name="Mayilraj S."/>
        </authorList>
    </citation>
    <scope>NUCLEOTIDE SEQUENCE [LARGE SCALE GENOMIC DNA]</scope>
    <source>
        <strain evidence="1 2">BKS 20-38</strain>
    </source>
</reference>
<evidence type="ECO:0000313" key="1">
    <source>
        <dbReference type="EMBL" id="EME53265.1"/>
    </source>
</evidence>
<accession>M2XVM2</accession>
<dbReference type="NCBIfam" id="NF046112">
    <property type="entry name" value="MSMEG_6209_Nter"/>
    <property type="match status" value="1"/>
</dbReference>
<comment type="caution">
    <text evidence="1">The sequence shown here is derived from an EMBL/GenBank/DDBJ whole genome shotgun (WGS) entry which is preliminary data.</text>
</comment>
<keyword evidence="2" id="KW-1185">Reference proteome</keyword>
<name>M2XVM2_9NOCA</name>